<protein>
    <submittedName>
        <fullName evidence="3">Lantibiotic dehydratase</fullName>
    </submittedName>
</protein>
<evidence type="ECO:0000313" key="5">
    <source>
        <dbReference type="Proteomes" id="UP000472971"/>
    </source>
</evidence>
<dbReference type="InterPro" id="IPR006827">
    <property type="entry name" value="Lant_deHydtase_N"/>
</dbReference>
<keyword evidence="1" id="KW-0175">Coiled coil</keyword>
<dbReference type="Proteomes" id="UP000472971">
    <property type="component" value="Unassembled WGS sequence"/>
</dbReference>
<gene>
    <name evidence="4" type="ORF">G4D64_05875</name>
    <name evidence="3" type="ORF">H1Z61_05905</name>
</gene>
<accession>A0A6B3VXN5</accession>
<organism evidence="4 5">
    <name type="scientific">Bacillus aquiflavi</name>
    <dbReference type="NCBI Taxonomy" id="2672567"/>
    <lineage>
        <taxon>Bacteria</taxon>
        <taxon>Bacillati</taxon>
        <taxon>Bacillota</taxon>
        <taxon>Bacilli</taxon>
        <taxon>Bacillales</taxon>
        <taxon>Bacillaceae</taxon>
        <taxon>Bacillus</taxon>
    </lineage>
</organism>
<reference evidence="3 6" key="2">
    <citation type="submission" date="2020-07" db="EMBL/GenBank/DDBJ databases">
        <authorList>
            <person name="Feng H."/>
        </authorList>
    </citation>
    <scope>NUCLEOTIDE SEQUENCE [LARGE SCALE GENOMIC DNA]</scope>
    <source>
        <strain evidence="6">s-12</strain>
        <strain evidence="3">S-12</strain>
    </source>
</reference>
<dbReference type="Proteomes" id="UP000570010">
    <property type="component" value="Unassembled WGS sequence"/>
</dbReference>
<dbReference type="AlphaFoldDB" id="A0A6B3VXN5"/>
<evidence type="ECO:0000259" key="2">
    <source>
        <dbReference type="Pfam" id="PF04738"/>
    </source>
</evidence>
<evidence type="ECO:0000313" key="4">
    <source>
        <dbReference type="EMBL" id="NEY81057.1"/>
    </source>
</evidence>
<evidence type="ECO:0000313" key="3">
    <source>
        <dbReference type="EMBL" id="MBA4536689.1"/>
    </source>
</evidence>
<evidence type="ECO:0000256" key="1">
    <source>
        <dbReference type="SAM" id="Coils"/>
    </source>
</evidence>
<dbReference type="EMBL" id="JAAIWN010000010">
    <property type="protein sequence ID" value="NEY81057.1"/>
    <property type="molecule type" value="Genomic_DNA"/>
</dbReference>
<evidence type="ECO:0000313" key="6">
    <source>
        <dbReference type="Proteomes" id="UP000570010"/>
    </source>
</evidence>
<dbReference type="EMBL" id="JACEIO010000010">
    <property type="protein sequence ID" value="MBA4536689.1"/>
    <property type="molecule type" value="Genomic_DNA"/>
</dbReference>
<sequence length="832" mass="99342">MKIFPWYVIRENPISTSKFAPLRDDGWLSQIYELVKVEKIREEEKEQAIASLERLYKEKQDHAILKLKRNMYNDRKIDWAKIPDDILQCIHTYHQIDTQFWKLYKSSHSEYDSKYLADRKVLQQLFKQNQKLSNPLPLLNRKFHYKFLKYIEEPSENHNAKVRKIDYQLSRILSRSTVKTSPFSSFTSVEIKKQGEIQSHSERNDYYATELNFYMLQKIVQVLAKDYEYAKQLPYRMSFYSIDHENIHYTIQIDLDRGKVFNNVEKTIVLKNNVILKTLINAFSKDDVISYEKLVQHLLKFSDEQSINKFLYEGLIKKGIIFPDICVDEYSTNVYEHFIHTLRSFKDESRKIETIIQLVENAQQLLKEYEKEDVENRFHIQQKVINEFEEIEEVLEHPLPKDLLFYEDYVVKNSETTHQLENHTLEDIHYIQKLSLPINITSALHFEFAHQYKKVYGNKRVSVLDRGVRKLFLDVVGKFHNWTNVLAPIENLESKKALQLEEMKKEVANYLCSLKDARKEAYVSKKKIDQWYKQFIEISPLNEKMSSTVLLQSNAEHVILNKLYAGKLRLFTRFFENEPSIYEEEEFKSYIQHVFGHHTVEIMEGFGFNANRHRSVLNRLILPNSRGTSNNEQTLHARNLFFEFNEETELVEIKEPGSDTPLTVECLGSLVDYMLPYTIQIIANSVSPRFDIDYLDLWNFNKEQFIVDYIPRIYVGNTVISREKWLINTANLRRKLKPDEWAVYVAKMFIEQQLPVEFFVKKYSSEEEQIDYAKMKKTEFKPQYINLYSPVFIKDFEKICSSHHYIILEEVYPRLTDYETNKEYQWEVVLED</sequence>
<dbReference type="Pfam" id="PF04738">
    <property type="entry name" value="Lant_dehydr_N"/>
    <property type="match status" value="1"/>
</dbReference>
<keyword evidence="5" id="KW-1185">Reference proteome</keyword>
<feature type="coiled-coil region" evidence="1">
    <location>
        <begin position="489"/>
        <end position="520"/>
    </location>
</feature>
<comment type="caution">
    <text evidence="4">The sequence shown here is derived from an EMBL/GenBank/DDBJ whole genome shotgun (WGS) entry which is preliminary data.</text>
</comment>
<dbReference type="RefSeq" id="WP_163241100.1">
    <property type="nucleotide sequence ID" value="NZ_CP082780.1"/>
</dbReference>
<proteinExistence type="predicted"/>
<feature type="domain" description="Lantibiotic dehydratase N-terminal" evidence="2">
    <location>
        <begin position="158"/>
        <end position="413"/>
    </location>
</feature>
<name>A0A6B3VXN5_9BACI</name>
<reference evidence="4 5" key="1">
    <citation type="submission" date="2020-02" db="EMBL/GenBank/DDBJ databases">
        <title>Bacillus aquiflavi sp. nov., isolated from yellow water of strong flavor Chinese baijiu in Yibin region of China.</title>
        <authorList>
            <person name="Xie J."/>
        </authorList>
    </citation>
    <scope>NUCLEOTIDE SEQUENCE [LARGE SCALE GENOMIC DNA]</scope>
    <source>
        <strain evidence="4 5">3H-10</strain>
    </source>
</reference>